<dbReference type="Gene3D" id="3.50.50.60">
    <property type="entry name" value="FAD/NAD(P)-binding domain"/>
    <property type="match status" value="1"/>
</dbReference>
<dbReference type="AlphaFoldDB" id="A0A315Z2S3"/>
<evidence type="ECO:0000313" key="3">
    <source>
        <dbReference type="Proteomes" id="UP000245535"/>
    </source>
</evidence>
<keyword evidence="3" id="KW-1185">Reference proteome</keyword>
<gene>
    <name evidence="2" type="ORF">BC781_109102</name>
</gene>
<dbReference type="PANTHER" id="PTHR13847">
    <property type="entry name" value="SARCOSINE DEHYDROGENASE-RELATED"/>
    <property type="match status" value="1"/>
</dbReference>
<accession>A0A315Z2S3</accession>
<organism evidence="2 3">
    <name type="scientific">Sediminitomix flava</name>
    <dbReference type="NCBI Taxonomy" id="379075"/>
    <lineage>
        <taxon>Bacteria</taxon>
        <taxon>Pseudomonadati</taxon>
        <taxon>Bacteroidota</taxon>
        <taxon>Cytophagia</taxon>
        <taxon>Cytophagales</taxon>
        <taxon>Flammeovirgaceae</taxon>
        <taxon>Sediminitomix</taxon>
    </lineage>
</organism>
<dbReference type="Pfam" id="PF01266">
    <property type="entry name" value="DAO"/>
    <property type="match status" value="1"/>
</dbReference>
<dbReference type="InterPro" id="IPR006076">
    <property type="entry name" value="FAD-dep_OxRdtase"/>
</dbReference>
<dbReference type="PANTHER" id="PTHR13847:SF281">
    <property type="entry name" value="FAD DEPENDENT OXIDOREDUCTASE DOMAIN-CONTAINING PROTEIN"/>
    <property type="match status" value="1"/>
</dbReference>
<dbReference type="SUPFAM" id="SSF51905">
    <property type="entry name" value="FAD/NAD(P)-binding domain"/>
    <property type="match status" value="1"/>
</dbReference>
<name>A0A315Z2S3_SEDFL</name>
<dbReference type="Gene3D" id="3.30.9.10">
    <property type="entry name" value="D-Amino Acid Oxidase, subunit A, domain 2"/>
    <property type="match status" value="1"/>
</dbReference>
<proteinExistence type="predicted"/>
<evidence type="ECO:0000313" key="2">
    <source>
        <dbReference type="EMBL" id="PWJ36086.1"/>
    </source>
</evidence>
<dbReference type="GO" id="GO:0005737">
    <property type="term" value="C:cytoplasm"/>
    <property type="evidence" value="ECO:0007669"/>
    <property type="project" value="TreeGrafter"/>
</dbReference>
<sequence>MLPFLSISQPNTQYIMLSYWENKHFTSYDFIIIGSGIVGLSTAASLAELHPNKSILVLEKGIFPTGASTKNAGFACFGSLTELLSDLDYMPLDMVMHLVDERWSGLQKLRCRLGDEAIEFIQDGGYELLSDEEIDALDAIDAVNKMLFPLFKKDVFHIKDELIEQFGFNSGMVQSVVYNPFEGQIDTGKMMRSLLNYVQQKNVTLLTGSEVLHFEDSGSDVRVEVKNTATNSPIAFSAQKLAICTNAFTPSLLPNLEVKAGRGQVLVTKPIENLKFKGVFHMDEGYYYFRNHGNRVIFGGGRNLDFQGESTTEFATTDQIIHTLQQKLKDVILPQQDFEIEHKWAGIMAFGKNKRPIHKKLSENVAIGVRLGGMGVAIGSSLGEKLAHQLSE</sequence>
<evidence type="ECO:0000259" key="1">
    <source>
        <dbReference type="Pfam" id="PF01266"/>
    </source>
</evidence>
<reference evidence="2 3" key="1">
    <citation type="submission" date="2018-03" db="EMBL/GenBank/DDBJ databases">
        <title>Genomic Encyclopedia of Archaeal and Bacterial Type Strains, Phase II (KMG-II): from individual species to whole genera.</title>
        <authorList>
            <person name="Goeker M."/>
        </authorList>
    </citation>
    <scope>NUCLEOTIDE SEQUENCE [LARGE SCALE GENOMIC DNA]</scope>
    <source>
        <strain evidence="2 3">DSM 28229</strain>
    </source>
</reference>
<protein>
    <submittedName>
        <fullName evidence="2">Glycine/D-amino acid oxidase-like deaminating enzyme</fullName>
    </submittedName>
</protein>
<comment type="caution">
    <text evidence="2">The sequence shown here is derived from an EMBL/GenBank/DDBJ whole genome shotgun (WGS) entry which is preliminary data.</text>
</comment>
<dbReference type="EMBL" id="QGDO01000009">
    <property type="protein sequence ID" value="PWJ36086.1"/>
    <property type="molecule type" value="Genomic_DNA"/>
</dbReference>
<dbReference type="InterPro" id="IPR036188">
    <property type="entry name" value="FAD/NAD-bd_sf"/>
</dbReference>
<dbReference type="Proteomes" id="UP000245535">
    <property type="component" value="Unassembled WGS sequence"/>
</dbReference>
<feature type="domain" description="FAD dependent oxidoreductase" evidence="1">
    <location>
        <begin position="29"/>
        <end position="388"/>
    </location>
</feature>